<name>A0A496PIK5_9MICC</name>
<protein>
    <submittedName>
        <fullName evidence="2">LysR family transcriptional regulator</fullName>
    </submittedName>
</protein>
<reference evidence="2 3" key="1">
    <citation type="submission" date="2018-07" db="EMBL/GenBank/DDBJ databases">
        <title>Arthrobacter sp. nov., isolated from raw cow's milk with high bacterial count.</title>
        <authorList>
            <person name="Hahne J."/>
            <person name="Isele D."/>
            <person name="Lipski A."/>
        </authorList>
    </citation>
    <scope>NUCLEOTIDE SEQUENCE [LARGE SCALE GENOMIC DNA]</scope>
    <source>
        <strain evidence="2 3">JZ R-183</strain>
    </source>
</reference>
<dbReference type="EMBL" id="QQXL01000004">
    <property type="protein sequence ID" value="RKW70315.1"/>
    <property type="molecule type" value="Genomic_DNA"/>
</dbReference>
<accession>A0A496PIK5</accession>
<feature type="region of interest" description="Disordered" evidence="1">
    <location>
        <begin position="201"/>
        <end position="284"/>
    </location>
</feature>
<dbReference type="AlphaFoldDB" id="A0A496PIK5"/>
<feature type="compositionally biased region" description="Basic and acidic residues" evidence="1">
    <location>
        <begin position="210"/>
        <end position="243"/>
    </location>
</feature>
<feature type="compositionally biased region" description="Gly residues" evidence="1">
    <location>
        <begin position="250"/>
        <end position="272"/>
    </location>
</feature>
<feature type="compositionally biased region" description="Basic residues" evidence="1">
    <location>
        <begin position="273"/>
        <end position="284"/>
    </location>
</feature>
<proteinExistence type="predicted"/>
<evidence type="ECO:0000313" key="2">
    <source>
        <dbReference type="EMBL" id="RKW70315.1"/>
    </source>
</evidence>
<dbReference type="Proteomes" id="UP000273119">
    <property type="component" value="Unassembled WGS sequence"/>
</dbReference>
<comment type="caution">
    <text evidence="2">The sequence shown here is derived from an EMBL/GenBank/DDBJ whole genome shotgun (WGS) entry which is preliminary data.</text>
</comment>
<evidence type="ECO:0000256" key="1">
    <source>
        <dbReference type="SAM" id="MobiDB-lite"/>
    </source>
</evidence>
<evidence type="ECO:0000313" key="3">
    <source>
        <dbReference type="Proteomes" id="UP000273119"/>
    </source>
</evidence>
<organism evidence="2 3">
    <name type="scientific">Galactobacter caseinivorans</name>
    <dbReference type="NCBI Taxonomy" id="2676123"/>
    <lineage>
        <taxon>Bacteria</taxon>
        <taxon>Bacillati</taxon>
        <taxon>Actinomycetota</taxon>
        <taxon>Actinomycetes</taxon>
        <taxon>Micrococcales</taxon>
        <taxon>Micrococcaceae</taxon>
        <taxon>Galactobacter</taxon>
    </lineage>
</organism>
<keyword evidence="3" id="KW-1185">Reference proteome</keyword>
<gene>
    <name evidence="2" type="ORF">DWQ67_07365</name>
</gene>
<dbReference type="SUPFAM" id="SSF53850">
    <property type="entry name" value="Periplasmic binding protein-like II"/>
    <property type="match status" value="1"/>
</dbReference>
<dbReference type="RefSeq" id="WP_121484968.1">
    <property type="nucleotide sequence ID" value="NZ_QQXL01000004.1"/>
</dbReference>
<sequence length="284" mass="30893">MSQLNLVYAPGVMPGKWLRRFVETHPDAVLDARPLPEGIDPFEELAAGRARVALVRFPEGHSPASLRWHVIPLYTERPVVCAAKDHDAEYFDQETEIAAAEAANWTRLDPADYPPEAGGAAMMLEVVASGAGSVAIMPLPMARLHSRKDVIWRYIEGEDPTVVGLAWARIDPALPDDAQRVAIEANADPLVEEFIGVVRGRRANSSRQPSVREREQREAEERREKRAESQSKQAKQENAERRARAAKSGGRPGGSRSGKGAGSRGRPSSGGKGKGKGKGGKGRR</sequence>